<protein>
    <submittedName>
        <fullName evidence="1">Uncharacterized protein</fullName>
    </submittedName>
</protein>
<dbReference type="RefSeq" id="WP_187778477.1">
    <property type="nucleotide sequence ID" value="NZ_JACTUZ010000035.1"/>
</dbReference>
<organism evidence="1 2">
    <name type="scientific">Pseudoroseomonas ludipueritiae</name>
    <dbReference type="NCBI Taxonomy" id="198093"/>
    <lineage>
        <taxon>Bacteria</taxon>
        <taxon>Pseudomonadati</taxon>
        <taxon>Pseudomonadota</taxon>
        <taxon>Alphaproteobacteria</taxon>
        <taxon>Acetobacterales</taxon>
        <taxon>Acetobacteraceae</taxon>
        <taxon>Pseudoroseomonas</taxon>
    </lineage>
</organism>
<comment type="caution">
    <text evidence="1">The sequence shown here is derived from an EMBL/GenBank/DDBJ whole genome shotgun (WGS) entry which is preliminary data.</text>
</comment>
<dbReference type="Proteomes" id="UP000603940">
    <property type="component" value="Unassembled WGS sequence"/>
</dbReference>
<proteinExistence type="predicted"/>
<evidence type="ECO:0000313" key="1">
    <source>
        <dbReference type="EMBL" id="MBC9177345.1"/>
    </source>
</evidence>
<dbReference type="EMBL" id="JACTUZ010000035">
    <property type="protein sequence ID" value="MBC9177345.1"/>
    <property type="molecule type" value="Genomic_DNA"/>
</dbReference>
<evidence type="ECO:0000313" key="2">
    <source>
        <dbReference type="Proteomes" id="UP000603940"/>
    </source>
</evidence>
<reference evidence="1 2" key="1">
    <citation type="journal article" date="2009" name="Int. J. Syst. Evol. Microbiol.">
        <title>Transfer of Teichococcus ludipueritiae and Muricoccus roseus to the genus Roseomonas, as Roseomonas ludipueritiae comb. nov. and Roseomonas rosea comb. nov., respectively, and emended description of the genus Roseomonas.</title>
        <authorList>
            <person name="Sanchez-Porro C."/>
            <person name="Gallego V."/>
            <person name="Busse H.J."/>
            <person name="Kampfer P."/>
            <person name="Ventosa A."/>
        </authorList>
    </citation>
    <scope>NUCLEOTIDE SEQUENCE [LARGE SCALE GENOMIC DNA]</scope>
    <source>
        <strain evidence="1 2">DSM 14915</strain>
    </source>
</reference>
<keyword evidence="2" id="KW-1185">Reference proteome</keyword>
<sequence length="57" mass="6344">MELVLDQLAARIAMAEVEAGRQAEVARQWKERALMAEDTLVQLRESLGHARRLGQAG</sequence>
<gene>
    <name evidence="1" type="ORF">IBL25_10380</name>
</gene>
<name>A0ABR7R6T5_9PROT</name>
<accession>A0ABR7R6T5</accession>